<protein>
    <recommendedName>
        <fullName evidence="3">BMERB domain-containing protein</fullName>
    </recommendedName>
</protein>
<evidence type="ECO:0000256" key="2">
    <source>
        <dbReference type="SAM" id="MobiDB-lite"/>
    </source>
</evidence>
<dbReference type="Pfam" id="PF12130">
    <property type="entry name" value="bMERB_dom"/>
    <property type="match status" value="1"/>
</dbReference>
<dbReference type="PANTHER" id="PTHR23167">
    <property type="entry name" value="CALPONIN HOMOLOGY DOMAIN-CONTAINING PROTEIN DDB_G0272472-RELATED"/>
    <property type="match status" value="1"/>
</dbReference>
<dbReference type="Proteomes" id="UP000050795">
    <property type="component" value="Unassembled WGS sequence"/>
</dbReference>
<dbReference type="SMART" id="SM01203">
    <property type="entry name" value="DUF3585"/>
    <property type="match status" value="1"/>
</dbReference>
<evidence type="ECO:0000313" key="5">
    <source>
        <dbReference type="WBParaSite" id="TREG1_30120.1"/>
    </source>
</evidence>
<name>A0AA85JEI1_TRIRE</name>
<organism evidence="4 5">
    <name type="scientific">Trichobilharzia regenti</name>
    <name type="common">Nasal bird schistosome</name>
    <dbReference type="NCBI Taxonomy" id="157069"/>
    <lineage>
        <taxon>Eukaryota</taxon>
        <taxon>Metazoa</taxon>
        <taxon>Spiralia</taxon>
        <taxon>Lophotrochozoa</taxon>
        <taxon>Platyhelminthes</taxon>
        <taxon>Trematoda</taxon>
        <taxon>Digenea</taxon>
        <taxon>Strigeidida</taxon>
        <taxon>Schistosomatoidea</taxon>
        <taxon>Schistosomatidae</taxon>
        <taxon>Trichobilharzia</taxon>
    </lineage>
</organism>
<evidence type="ECO:0000313" key="4">
    <source>
        <dbReference type="Proteomes" id="UP000050795"/>
    </source>
</evidence>
<dbReference type="WBParaSite" id="TREG1_30120.1">
    <property type="protein sequence ID" value="TREG1_30120.1"/>
    <property type="gene ID" value="TREG1_30120"/>
</dbReference>
<evidence type="ECO:0000259" key="3">
    <source>
        <dbReference type="PROSITE" id="PS51848"/>
    </source>
</evidence>
<proteinExistence type="predicted"/>
<sequence>MHKKTTRSTTTKRPAPPIPVLCWREVRSDRRSDFVPYSELHRKLYEINNELSKLELQARSIQTRIKEMSGKDRNVKELLNQWLHTVQMKDNLFKKESELLQRLRCQELEDRHAELEYELRMLLAKQDILKTKEEKAREEELIADLIYIVDKRAELVESVENVKVKVRGRSSTRKSLENKFKKLCLTMSHASLLHKGSSAQNYSTRKDRKSRASSIFRFKNN</sequence>
<dbReference type="AlphaFoldDB" id="A0AA85JEI1"/>
<evidence type="ECO:0000256" key="1">
    <source>
        <dbReference type="SAM" id="Coils"/>
    </source>
</evidence>
<reference evidence="5" key="2">
    <citation type="submission" date="2023-11" db="UniProtKB">
        <authorList>
            <consortium name="WormBaseParasite"/>
        </authorList>
    </citation>
    <scope>IDENTIFICATION</scope>
</reference>
<accession>A0AA85JEI1</accession>
<dbReference type="PANTHER" id="PTHR23167:SF46">
    <property type="entry name" value="EPS15 HOMOLOGY DOMAIN CONTAINING PROTEIN-BINDING PROTEIN 1, ISOFORM F"/>
    <property type="match status" value="1"/>
</dbReference>
<feature type="region of interest" description="Disordered" evidence="2">
    <location>
        <begin position="196"/>
        <end position="221"/>
    </location>
</feature>
<dbReference type="InterPro" id="IPR022735">
    <property type="entry name" value="bMERB_dom"/>
</dbReference>
<feature type="coiled-coil region" evidence="1">
    <location>
        <begin position="37"/>
        <end position="71"/>
    </location>
</feature>
<dbReference type="PROSITE" id="PS51848">
    <property type="entry name" value="BMERB"/>
    <property type="match status" value="1"/>
</dbReference>
<keyword evidence="1" id="KW-0175">Coiled coil</keyword>
<feature type="domain" description="BMERB" evidence="3">
    <location>
        <begin position="24"/>
        <end position="175"/>
    </location>
</feature>
<keyword evidence="4" id="KW-1185">Reference proteome</keyword>
<dbReference type="InterPro" id="IPR050540">
    <property type="entry name" value="F-actin_Monoox_Mical"/>
</dbReference>
<reference evidence="4" key="1">
    <citation type="submission" date="2022-06" db="EMBL/GenBank/DDBJ databases">
        <authorList>
            <person name="Berger JAMES D."/>
            <person name="Berger JAMES D."/>
        </authorList>
    </citation>
    <scope>NUCLEOTIDE SEQUENCE [LARGE SCALE GENOMIC DNA]</scope>
</reference>